<organism evidence="8 9">
    <name type="scientific">Pseudozyma antarctica (strain T-34)</name>
    <name type="common">Yeast</name>
    <name type="synonym">Candida antarctica</name>
    <dbReference type="NCBI Taxonomy" id="1151754"/>
    <lineage>
        <taxon>Eukaryota</taxon>
        <taxon>Fungi</taxon>
        <taxon>Dikarya</taxon>
        <taxon>Basidiomycota</taxon>
        <taxon>Ustilaginomycotina</taxon>
        <taxon>Ustilaginomycetes</taxon>
        <taxon>Ustilaginales</taxon>
        <taxon>Ustilaginaceae</taxon>
        <taxon>Moesziomyces</taxon>
    </lineage>
</organism>
<evidence type="ECO:0000313" key="8">
    <source>
        <dbReference type="EMBL" id="GAC76435.1"/>
    </source>
</evidence>
<keyword evidence="2 6" id="KW-0812">Transmembrane</keyword>
<feature type="transmembrane region" description="Helical" evidence="6">
    <location>
        <begin position="88"/>
        <end position="107"/>
    </location>
</feature>
<reference evidence="9" key="1">
    <citation type="journal article" date="2013" name="Genome Announc.">
        <title>Genome sequence of the basidiomycetous yeast Pseudozyma antarctica T-34, a producer of the glycolipid biosurfactants mannosylerythritol lipids.</title>
        <authorList>
            <person name="Morita T."/>
            <person name="Koike H."/>
            <person name="Koyama Y."/>
            <person name="Hagiwara H."/>
            <person name="Ito E."/>
            <person name="Fukuoka T."/>
            <person name="Imura T."/>
            <person name="Machida M."/>
            <person name="Kitamoto D."/>
        </authorList>
    </citation>
    <scope>NUCLEOTIDE SEQUENCE [LARGE SCALE GENOMIC DNA]</scope>
    <source>
        <strain evidence="9">T-34</strain>
    </source>
</reference>
<evidence type="ECO:0000256" key="4">
    <source>
        <dbReference type="ARBA" id="ARBA00023136"/>
    </source>
</evidence>
<dbReference type="InterPro" id="IPR006694">
    <property type="entry name" value="Fatty_acid_hydroxylase"/>
</dbReference>
<evidence type="ECO:0000256" key="3">
    <source>
        <dbReference type="ARBA" id="ARBA00022989"/>
    </source>
</evidence>
<feature type="transmembrane region" description="Helical" evidence="6">
    <location>
        <begin position="39"/>
        <end position="58"/>
    </location>
</feature>
<dbReference type="EMBL" id="DF196788">
    <property type="protein sequence ID" value="GAC76435.1"/>
    <property type="molecule type" value="Genomic_DNA"/>
</dbReference>
<protein>
    <submittedName>
        <fullName evidence="8">Sphingolipid hydroxylase</fullName>
    </submittedName>
</protein>
<accession>M9M6K2</accession>
<evidence type="ECO:0000256" key="1">
    <source>
        <dbReference type="ARBA" id="ARBA00004370"/>
    </source>
</evidence>
<dbReference type="AlphaFoldDB" id="M9M6K2"/>
<keyword evidence="3 6" id="KW-1133">Transmembrane helix</keyword>
<feature type="region of interest" description="Disordered" evidence="5">
    <location>
        <begin position="334"/>
        <end position="396"/>
    </location>
</feature>
<proteinExistence type="predicted"/>
<evidence type="ECO:0000256" key="5">
    <source>
        <dbReference type="SAM" id="MobiDB-lite"/>
    </source>
</evidence>
<name>M9M6K2_PSEA3</name>
<dbReference type="GO" id="GO:0005506">
    <property type="term" value="F:iron ion binding"/>
    <property type="evidence" value="ECO:0007669"/>
    <property type="project" value="InterPro"/>
</dbReference>
<dbReference type="Proteomes" id="UP000011976">
    <property type="component" value="Unassembled WGS sequence"/>
</dbReference>
<comment type="subcellular location">
    <subcellularLocation>
        <location evidence="1">Membrane</location>
    </subcellularLocation>
</comment>
<sequence length="396" mass="44284">MTAFANATLTATGLAKLNQTPFYFQAQPSVVPGISDTHLSLALPIVIYWVTSLFYHLLDTLQLPITEKYRLHEPEEVTKRNRVGVTRVVVMVVVQQIIQTVLGLLLLDDDVVGLKQTFADHPAKITSIAAFLRSTTDTLVGPSLQLSVTKLLFGSQDALSAAWWLYWWGIPTAQFWFAFFVMDAWQYMLHRLFHESRFLYRHFHSHHHRLYVPYAFGALYNHPVEGLLLDSGGAVISHAASFMTLRQGILLFTFSTLKTVADHGGYAFPWYLDPLHLLFPNCAEYHDVHHQMTGLRYNYSQPFFVHFDVLFGTRISAEKFQKMKKLAEAKRAAEKQQAISPANGNGTANGNGSGAVAEKQQLKGEDASPAEIVAKTNDPFTTSDNQSYAAKAGSST</sequence>
<dbReference type="InterPro" id="IPR050307">
    <property type="entry name" value="Sterol_Desaturase_Related"/>
</dbReference>
<dbReference type="Pfam" id="PF04116">
    <property type="entry name" value="FA_hydroxylase"/>
    <property type="match status" value="1"/>
</dbReference>
<dbReference type="PANTHER" id="PTHR11863">
    <property type="entry name" value="STEROL DESATURASE"/>
    <property type="match status" value="1"/>
</dbReference>
<dbReference type="STRING" id="1151754.M9M6K2"/>
<keyword evidence="4 6" id="KW-0472">Membrane</keyword>
<gene>
    <name evidence="8" type="ORF">PANT_22c00027</name>
</gene>
<evidence type="ECO:0000313" key="9">
    <source>
        <dbReference type="Proteomes" id="UP000011976"/>
    </source>
</evidence>
<evidence type="ECO:0000256" key="6">
    <source>
        <dbReference type="SAM" id="Phobius"/>
    </source>
</evidence>
<feature type="transmembrane region" description="Helical" evidence="6">
    <location>
        <begin position="161"/>
        <end position="182"/>
    </location>
</feature>
<dbReference type="GO" id="GO:0008610">
    <property type="term" value="P:lipid biosynthetic process"/>
    <property type="evidence" value="ECO:0007669"/>
    <property type="project" value="InterPro"/>
</dbReference>
<feature type="compositionally biased region" description="Low complexity" evidence="5">
    <location>
        <begin position="335"/>
        <end position="346"/>
    </location>
</feature>
<evidence type="ECO:0000259" key="7">
    <source>
        <dbReference type="Pfam" id="PF04116"/>
    </source>
</evidence>
<feature type="domain" description="Fatty acid hydroxylase" evidence="7">
    <location>
        <begin position="177"/>
        <end position="313"/>
    </location>
</feature>
<dbReference type="GO" id="GO:0016491">
    <property type="term" value="F:oxidoreductase activity"/>
    <property type="evidence" value="ECO:0007669"/>
    <property type="project" value="InterPro"/>
</dbReference>
<dbReference type="GO" id="GO:0016020">
    <property type="term" value="C:membrane"/>
    <property type="evidence" value="ECO:0007669"/>
    <property type="project" value="UniProtKB-SubCell"/>
</dbReference>
<feature type="compositionally biased region" description="Polar residues" evidence="5">
    <location>
        <begin position="378"/>
        <end position="396"/>
    </location>
</feature>
<dbReference type="OrthoDB" id="408954at2759"/>
<evidence type="ECO:0000256" key="2">
    <source>
        <dbReference type="ARBA" id="ARBA00022692"/>
    </source>
</evidence>